<evidence type="ECO:0000256" key="1">
    <source>
        <dbReference type="SAM" id="Coils"/>
    </source>
</evidence>
<dbReference type="AlphaFoldDB" id="A0A2H0V7L6"/>
<reference evidence="4" key="1">
    <citation type="submission" date="2017-09" db="EMBL/GenBank/DDBJ databases">
        <title>Depth-based differentiation of microbial function through sediment-hosted aquifers and enrichment of novel symbionts in the deep terrestrial subsurface.</title>
        <authorList>
            <person name="Probst A.J."/>
            <person name="Ladd B."/>
            <person name="Jarett J.K."/>
            <person name="Geller-Mcgrath D.E."/>
            <person name="Sieber C.M.K."/>
            <person name="Emerson J.B."/>
            <person name="Anantharaman K."/>
            <person name="Thomas B.C."/>
            <person name="Malmstrom R."/>
            <person name="Stieglmeier M."/>
            <person name="Klingl A."/>
            <person name="Woyke T."/>
            <person name="Ryan C.M."/>
            <person name="Banfield J.F."/>
        </authorList>
    </citation>
    <scope>NUCLEOTIDE SEQUENCE [LARGE SCALE GENOMIC DNA]</scope>
</reference>
<protein>
    <submittedName>
        <fullName evidence="3">Uncharacterized protein</fullName>
    </submittedName>
</protein>
<dbReference type="Proteomes" id="UP000229901">
    <property type="component" value="Unassembled WGS sequence"/>
</dbReference>
<feature type="region of interest" description="Disordered" evidence="2">
    <location>
        <begin position="15"/>
        <end position="39"/>
    </location>
</feature>
<gene>
    <name evidence="3" type="ORF">COT97_01870</name>
</gene>
<evidence type="ECO:0000313" key="3">
    <source>
        <dbReference type="EMBL" id="PIR94340.1"/>
    </source>
</evidence>
<evidence type="ECO:0000313" key="4">
    <source>
        <dbReference type="Proteomes" id="UP000229901"/>
    </source>
</evidence>
<sequence>MEVKPDGVYMKLITNKPTRTESRPSKVKRTISGENPDLTREDSLQGSLDYFKSINNRPTNEQIKEYIFITNLLSEYFFNRHSHDIPTKGMPKRLKEKTPKEKNIFAIGQEIELLKKEAAEMADKDNAPEDQTTLLKSFKKYFDQFTQKRARENTFRTFEIFRSTQAEKQTSTEAAKKIIRNATRMLEDFEEDVKPIMSKAVITRNTIDPYILVKIERKKDQIRKFIHRAKQLETQLNTSNISDLQKNRERLEKDWQQFSTKEEQTQ</sequence>
<accession>A0A2H0V7L6</accession>
<proteinExistence type="predicted"/>
<comment type="caution">
    <text evidence="3">The sequence shown here is derived from an EMBL/GenBank/DDBJ whole genome shotgun (WGS) entry which is preliminary data.</text>
</comment>
<dbReference type="EMBL" id="PFAP01000009">
    <property type="protein sequence ID" value="PIR94340.1"/>
    <property type="molecule type" value="Genomic_DNA"/>
</dbReference>
<feature type="coiled-coil region" evidence="1">
    <location>
        <begin position="172"/>
        <end position="261"/>
    </location>
</feature>
<evidence type="ECO:0000256" key="2">
    <source>
        <dbReference type="SAM" id="MobiDB-lite"/>
    </source>
</evidence>
<keyword evidence="1" id="KW-0175">Coiled coil</keyword>
<name>A0A2H0V7L6_9BACT</name>
<organism evidence="3 4">
    <name type="scientific">Candidatus Falkowbacteria bacterium CG10_big_fil_rev_8_21_14_0_10_39_11</name>
    <dbReference type="NCBI Taxonomy" id="1974565"/>
    <lineage>
        <taxon>Bacteria</taxon>
        <taxon>Candidatus Falkowiibacteriota</taxon>
    </lineage>
</organism>